<feature type="region of interest" description="Disordered" evidence="1">
    <location>
        <begin position="1"/>
        <end position="26"/>
    </location>
</feature>
<feature type="compositionally biased region" description="Polar residues" evidence="1">
    <location>
        <begin position="10"/>
        <end position="23"/>
    </location>
</feature>
<dbReference type="AlphaFoldDB" id="A0A2P2P393"/>
<feature type="region of interest" description="Disordered" evidence="1">
    <location>
        <begin position="56"/>
        <end position="75"/>
    </location>
</feature>
<dbReference type="EMBL" id="GGEC01068740">
    <property type="protein sequence ID" value="MBX49224.1"/>
    <property type="molecule type" value="Transcribed_RNA"/>
</dbReference>
<feature type="compositionally biased region" description="Polar residues" evidence="1">
    <location>
        <begin position="63"/>
        <end position="75"/>
    </location>
</feature>
<protein>
    <submittedName>
        <fullName evidence="2">Uncharacterized protein</fullName>
    </submittedName>
</protein>
<reference evidence="2" key="1">
    <citation type="submission" date="2018-02" db="EMBL/GenBank/DDBJ databases">
        <title>Rhizophora mucronata_Transcriptome.</title>
        <authorList>
            <person name="Meera S.P."/>
            <person name="Sreeshan A."/>
            <person name="Augustine A."/>
        </authorList>
    </citation>
    <scope>NUCLEOTIDE SEQUENCE</scope>
    <source>
        <tissue evidence="2">Leaf</tissue>
    </source>
</reference>
<accession>A0A2P2P393</accession>
<name>A0A2P2P393_RHIMU</name>
<evidence type="ECO:0000313" key="2">
    <source>
        <dbReference type="EMBL" id="MBX49224.1"/>
    </source>
</evidence>
<proteinExistence type="predicted"/>
<sequence length="75" mass="8234">MPLTAEKVNWDSSNQGQQFQTALPTGGRVMPEAEADKNQQYQSTLQFAANLLLQIQQQQQQQTSSPGVQGSGNQQ</sequence>
<organism evidence="2">
    <name type="scientific">Rhizophora mucronata</name>
    <name type="common">Asiatic mangrove</name>
    <dbReference type="NCBI Taxonomy" id="61149"/>
    <lineage>
        <taxon>Eukaryota</taxon>
        <taxon>Viridiplantae</taxon>
        <taxon>Streptophyta</taxon>
        <taxon>Embryophyta</taxon>
        <taxon>Tracheophyta</taxon>
        <taxon>Spermatophyta</taxon>
        <taxon>Magnoliopsida</taxon>
        <taxon>eudicotyledons</taxon>
        <taxon>Gunneridae</taxon>
        <taxon>Pentapetalae</taxon>
        <taxon>rosids</taxon>
        <taxon>fabids</taxon>
        <taxon>Malpighiales</taxon>
        <taxon>Rhizophoraceae</taxon>
        <taxon>Rhizophora</taxon>
    </lineage>
</organism>
<evidence type="ECO:0000256" key="1">
    <source>
        <dbReference type="SAM" id="MobiDB-lite"/>
    </source>
</evidence>